<evidence type="ECO:0000256" key="1">
    <source>
        <dbReference type="ARBA" id="ARBA00006641"/>
    </source>
</evidence>
<keyword evidence="4" id="KW-0788">Thiol protease</keyword>
<dbReference type="PANTHER" id="PTHR23402">
    <property type="entry name" value="PROTEASE FAMILY C15 PYROGLUTAMYL-PEPTIDASE I-RELATED"/>
    <property type="match status" value="1"/>
</dbReference>
<dbReference type="Proteomes" id="UP000824540">
    <property type="component" value="Unassembled WGS sequence"/>
</dbReference>
<dbReference type="GO" id="GO:0008234">
    <property type="term" value="F:cysteine-type peptidase activity"/>
    <property type="evidence" value="ECO:0007669"/>
    <property type="project" value="UniProtKB-KW"/>
</dbReference>
<accession>A0A8T2NM53</accession>
<dbReference type="AlphaFoldDB" id="A0A8T2NM53"/>
<protein>
    <recommendedName>
        <fullName evidence="7">Pyroglutamyl-peptidase I</fullName>
    </recommendedName>
</protein>
<reference evidence="5" key="1">
    <citation type="thesis" date="2021" institute="BYU ScholarsArchive" country="Provo, UT, USA">
        <title>Applications of and Algorithms for Genome Assembly and Genomic Analyses with an Emphasis on Marine Teleosts.</title>
        <authorList>
            <person name="Pickett B.D."/>
        </authorList>
    </citation>
    <scope>NUCLEOTIDE SEQUENCE</scope>
    <source>
        <strain evidence="5">HI-2016</strain>
    </source>
</reference>
<evidence type="ECO:0000313" key="5">
    <source>
        <dbReference type="EMBL" id="KAG9340756.1"/>
    </source>
</evidence>
<dbReference type="GO" id="GO:0006508">
    <property type="term" value="P:proteolysis"/>
    <property type="evidence" value="ECO:0007669"/>
    <property type="project" value="UniProtKB-KW"/>
</dbReference>
<dbReference type="SUPFAM" id="SSF53182">
    <property type="entry name" value="Pyrrolidone carboxyl peptidase (pyroglutamate aminopeptidase)"/>
    <property type="match status" value="1"/>
</dbReference>
<dbReference type="InterPro" id="IPR036440">
    <property type="entry name" value="Peptidase_C15-like_sf"/>
</dbReference>
<keyword evidence="2" id="KW-0645">Protease</keyword>
<dbReference type="Gene3D" id="3.40.630.20">
    <property type="entry name" value="Peptidase C15, pyroglutamyl peptidase I-like"/>
    <property type="match status" value="1"/>
</dbReference>
<dbReference type="PANTHER" id="PTHR23402:SF1">
    <property type="entry name" value="PYROGLUTAMYL-PEPTIDASE I"/>
    <property type="match status" value="1"/>
</dbReference>
<gene>
    <name evidence="5" type="ORF">JZ751_020348</name>
</gene>
<dbReference type="InterPro" id="IPR016125">
    <property type="entry name" value="Peptidase_C15-like"/>
</dbReference>
<sequence>MSADLTATNLFVWKPPVCGCSCLEKQTKNKGGSALCPLMWITTLAKGNVKCMATDRDSGRETTEYMCDPVEKMTCQDRDTANSGTPNKHIVQLKQYLKNPSWQAAQGLKVTGLGEDVEVYTKELPVSYVKAKELVALIWEKVNPKLAVHLGIAPGSKAVTLEQSGKNRRYTDRDVCSCCPQGNVCVDGGPDKLDSIVDMKSLTKHLKSMGLDVIYSRDAGRFLCDFVYYFSLYAGKGKAVLIHLPTSGTQATLERLVPMLRTVIMEMLHQVESSSRSGQDDSP</sequence>
<evidence type="ECO:0000313" key="6">
    <source>
        <dbReference type="Proteomes" id="UP000824540"/>
    </source>
</evidence>
<evidence type="ECO:0000256" key="2">
    <source>
        <dbReference type="ARBA" id="ARBA00022670"/>
    </source>
</evidence>
<keyword evidence="6" id="KW-1185">Reference proteome</keyword>
<evidence type="ECO:0000256" key="3">
    <source>
        <dbReference type="ARBA" id="ARBA00022801"/>
    </source>
</evidence>
<organism evidence="5 6">
    <name type="scientific">Albula glossodonta</name>
    <name type="common">roundjaw bonefish</name>
    <dbReference type="NCBI Taxonomy" id="121402"/>
    <lineage>
        <taxon>Eukaryota</taxon>
        <taxon>Metazoa</taxon>
        <taxon>Chordata</taxon>
        <taxon>Craniata</taxon>
        <taxon>Vertebrata</taxon>
        <taxon>Euteleostomi</taxon>
        <taxon>Actinopterygii</taxon>
        <taxon>Neopterygii</taxon>
        <taxon>Teleostei</taxon>
        <taxon>Albuliformes</taxon>
        <taxon>Albulidae</taxon>
        <taxon>Albula</taxon>
    </lineage>
</organism>
<proteinExistence type="inferred from homology"/>
<comment type="similarity">
    <text evidence="1">Belongs to the peptidase C15 family.</text>
</comment>
<keyword evidence="3" id="KW-0378">Hydrolase</keyword>
<dbReference type="Pfam" id="PF01470">
    <property type="entry name" value="Peptidase_C15"/>
    <property type="match status" value="1"/>
</dbReference>
<comment type="caution">
    <text evidence="5">The sequence shown here is derived from an EMBL/GenBank/DDBJ whole genome shotgun (WGS) entry which is preliminary data.</text>
</comment>
<name>A0A8T2NM53_9TELE</name>
<dbReference type="OrthoDB" id="407146at2759"/>
<evidence type="ECO:0000256" key="4">
    <source>
        <dbReference type="ARBA" id="ARBA00022807"/>
    </source>
</evidence>
<evidence type="ECO:0008006" key="7">
    <source>
        <dbReference type="Google" id="ProtNLM"/>
    </source>
</evidence>
<dbReference type="EMBL" id="JAFBMS010000040">
    <property type="protein sequence ID" value="KAG9340756.1"/>
    <property type="molecule type" value="Genomic_DNA"/>
</dbReference>